<gene>
    <name evidence="2" type="ORF">LK10_18870</name>
</gene>
<dbReference type="STRING" id="1338436.LK10_18870"/>
<dbReference type="PIRSF" id="PIRSF021603">
    <property type="entry name" value="UCP21603_acetyltransf"/>
    <property type="match status" value="1"/>
</dbReference>
<dbReference type="InterPro" id="IPR016794">
    <property type="entry name" value="UCP21603_acetyltransf"/>
</dbReference>
<dbReference type="OrthoDB" id="5241264at2"/>
<dbReference type="InterPro" id="IPR016181">
    <property type="entry name" value="Acyl_CoA_acyltransferase"/>
</dbReference>
<dbReference type="Proteomes" id="UP000030982">
    <property type="component" value="Unassembled WGS sequence"/>
</dbReference>
<sequence length="290" mass="30852">MLQRAAPWSPSRRRDPLIRRLGHEDTLELCELAALDPVANVFIAAHLLTAGSAAPTQSGAEILGAYDGDGRLVSACWLGANIVPVGMQEEAAPAFAEVIRGANRRFASIFGPAEPTLALYEGLGGPRAREVRPVQPLMAIEGGASVRPDPLVRVTGLDDFDAVAPACVAMFEEEVGYSPVAGGSDNYYRRVRQLIQQGHSMARFGDHGEVVFKAELGAVSSAASQVQGVWVAPAHRGLGLSHGGMAAVVSIARQLAPIVSLYVNDYNERAKACYERVGFERVGTFATVLF</sequence>
<dbReference type="AlphaFoldDB" id="A0A0B2AG36"/>
<dbReference type="Gene3D" id="3.40.630.30">
    <property type="match status" value="1"/>
</dbReference>
<dbReference type="EMBL" id="JTDL01000147">
    <property type="protein sequence ID" value="KHL00851.1"/>
    <property type="molecule type" value="Genomic_DNA"/>
</dbReference>
<evidence type="ECO:0000313" key="3">
    <source>
        <dbReference type="Proteomes" id="UP000030982"/>
    </source>
</evidence>
<accession>A0A0B2AG36</accession>
<feature type="domain" description="N-acetyltransferase" evidence="1">
    <location>
        <begin position="152"/>
        <end position="290"/>
    </location>
</feature>
<protein>
    <submittedName>
        <fullName evidence="2">Acetyltransferase</fullName>
    </submittedName>
</protein>
<organism evidence="2 3">
    <name type="scientific">Sinomonas humi</name>
    <dbReference type="NCBI Taxonomy" id="1338436"/>
    <lineage>
        <taxon>Bacteria</taxon>
        <taxon>Bacillati</taxon>
        <taxon>Actinomycetota</taxon>
        <taxon>Actinomycetes</taxon>
        <taxon>Micrococcales</taxon>
        <taxon>Micrococcaceae</taxon>
        <taxon>Sinomonas</taxon>
    </lineage>
</organism>
<dbReference type="GO" id="GO:0016747">
    <property type="term" value="F:acyltransferase activity, transferring groups other than amino-acyl groups"/>
    <property type="evidence" value="ECO:0007669"/>
    <property type="project" value="InterPro"/>
</dbReference>
<evidence type="ECO:0000259" key="1">
    <source>
        <dbReference type="PROSITE" id="PS51186"/>
    </source>
</evidence>
<evidence type="ECO:0000313" key="2">
    <source>
        <dbReference type="EMBL" id="KHL00851.1"/>
    </source>
</evidence>
<keyword evidence="3" id="KW-1185">Reference proteome</keyword>
<dbReference type="InterPro" id="IPR000182">
    <property type="entry name" value="GNAT_dom"/>
</dbReference>
<keyword evidence="2" id="KW-0808">Transferase</keyword>
<dbReference type="SUPFAM" id="SSF55729">
    <property type="entry name" value="Acyl-CoA N-acyltransferases (Nat)"/>
    <property type="match status" value="1"/>
</dbReference>
<reference evidence="2 3" key="1">
    <citation type="submission" date="2014-09" db="EMBL/GenBank/DDBJ databases">
        <title>Genome sequence of Sinomonas sp. MUSC 117.</title>
        <authorList>
            <person name="Lee L.-H."/>
        </authorList>
    </citation>
    <scope>NUCLEOTIDE SEQUENCE [LARGE SCALE GENOMIC DNA]</scope>
    <source>
        <strain evidence="2 3">MUSC 117</strain>
    </source>
</reference>
<dbReference type="Pfam" id="PF00583">
    <property type="entry name" value="Acetyltransf_1"/>
    <property type="match status" value="1"/>
</dbReference>
<name>A0A0B2AG36_9MICC</name>
<proteinExistence type="predicted"/>
<comment type="caution">
    <text evidence="2">The sequence shown here is derived from an EMBL/GenBank/DDBJ whole genome shotgun (WGS) entry which is preliminary data.</text>
</comment>
<dbReference type="PROSITE" id="PS51186">
    <property type="entry name" value="GNAT"/>
    <property type="match status" value="1"/>
</dbReference>
<dbReference type="InterPro" id="IPR025289">
    <property type="entry name" value="DUF4081"/>
</dbReference>
<dbReference type="Pfam" id="PF13312">
    <property type="entry name" value="DUF4081"/>
    <property type="match status" value="1"/>
</dbReference>